<name>A0ACD3R435_LARCR</name>
<sequence>MVFGFRVIQRRQWECKAAALITGAFTEMLCRICRARSQSAAQDGGPYETSFTHSACFRRLFVSLTCFGECVVTRRKVRVACHVCRYGLILPQKKGASKNTILQKPSVFGDDSDDETSVGESLQREAVKKKMMKQTRLEMQKALEQDSTVYDYDAVYDDIQNQRMESNKKVLSGADRRPKYIHQLMRAVEDRKKEQERREERKIQKEREAEGEQFADKEAYVTSAYKQKLQEQKEAQEREKREAEMEAALDVKKQKDLSGFYRHLLNQTVGEEAIPDRSANKTQTSNVSKDTERTSPVPSSTSHDNIPSSCSDNEETQEQKSGFSKPAAGSAHSKRQYRQRSPSSGSGEEKEKERERDRHKKSHRDQDRDRGRDRDRDRDRNRERERDDRHGGRRDDRDRRKDRDSGRDNDRGRGKGDTEREDRHGKRERSKERDRHKNGERERRRDPDEDKWKDKDREEEKERRKEPEKVRKREEKDPEKKEAAREDGKEKEDEQRREGEEKEEMEKANKFAKRSTDQTVSSARDRYMARQMARSACKTYIEKEED</sequence>
<organism evidence="1 2">
    <name type="scientific">Larimichthys crocea</name>
    <name type="common">Large yellow croaker</name>
    <name type="synonym">Pseudosciaena crocea</name>
    <dbReference type="NCBI Taxonomy" id="215358"/>
    <lineage>
        <taxon>Eukaryota</taxon>
        <taxon>Metazoa</taxon>
        <taxon>Chordata</taxon>
        <taxon>Craniata</taxon>
        <taxon>Vertebrata</taxon>
        <taxon>Euteleostomi</taxon>
        <taxon>Actinopterygii</taxon>
        <taxon>Neopterygii</taxon>
        <taxon>Teleostei</taxon>
        <taxon>Neoteleostei</taxon>
        <taxon>Acanthomorphata</taxon>
        <taxon>Eupercaria</taxon>
        <taxon>Sciaenidae</taxon>
        <taxon>Larimichthys</taxon>
    </lineage>
</organism>
<protein>
    <submittedName>
        <fullName evidence="1">Uncharacterized protein</fullName>
    </submittedName>
</protein>
<gene>
    <name evidence="1" type="ORF">E3U43_022635</name>
</gene>
<reference evidence="1" key="1">
    <citation type="submission" date="2018-11" db="EMBL/GenBank/DDBJ databases">
        <title>The sequence and de novo assembly of Larimichthys crocea genome using PacBio and Hi-C technologies.</title>
        <authorList>
            <person name="Xu P."/>
            <person name="Chen B."/>
            <person name="Zhou Z."/>
            <person name="Ke Q."/>
            <person name="Wu Y."/>
            <person name="Bai H."/>
            <person name="Pu F."/>
        </authorList>
    </citation>
    <scope>NUCLEOTIDE SEQUENCE</scope>
    <source>
        <tissue evidence="1">Muscle</tissue>
    </source>
</reference>
<dbReference type="EMBL" id="CM011683">
    <property type="protein sequence ID" value="TMS14155.1"/>
    <property type="molecule type" value="Genomic_DNA"/>
</dbReference>
<comment type="caution">
    <text evidence="1">The sequence shown here is derived from an EMBL/GenBank/DDBJ whole genome shotgun (WGS) entry which is preliminary data.</text>
</comment>
<evidence type="ECO:0000313" key="2">
    <source>
        <dbReference type="Proteomes" id="UP000793456"/>
    </source>
</evidence>
<dbReference type="Proteomes" id="UP000793456">
    <property type="component" value="Chromosome X"/>
</dbReference>
<accession>A0ACD3R435</accession>
<proteinExistence type="predicted"/>
<evidence type="ECO:0000313" key="1">
    <source>
        <dbReference type="EMBL" id="TMS14155.1"/>
    </source>
</evidence>
<keyword evidence="2" id="KW-1185">Reference proteome</keyword>